<accession>A0A3S1B8S8</accession>
<dbReference type="OrthoDB" id="30881at2759"/>
<dbReference type="PANTHER" id="PTHR13353:SF5">
    <property type="entry name" value="TRANSMEMBRANE PROTEIN 19"/>
    <property type="match status" value="1"/>
</dbReference>
<reference evidence="8 9" key="1">
    <citation type="submission" date="2019-01" db="EMBL/GenBank/DDBJ databases">
        <title>A draft genome assembly of the solar-powered sea slug Elysia chlorotica.</title>
        <authorList>
            <person name="Cai H."/>
            <person name="Li Q."/>
            <person name="Fang X."/>
            <person name="Li J."/>
            <person name="Curtis N.E."/>
            <person name="Altenburger A."/>
            <person name="Shibata T."/>
            <person name="Feng M."/>
            <person name="Maeda T."/>
            <person name="Schwartz J.A."/>
            <person name="Shigenobu S."/>
            <person name="Lundholm N."/>
            <person name="Nishiyama T."/>
            <person name="Yang H."/>
            <person name="Hasebe M."/>
            <person name="Li S."/>
            <person name="Pierce S.K."/>
            <person name="Wang J."/>
        </authorList>
    </citation>
    <scope>NUCLEOTIDE SEQUENCE [LARGE SCALE GENOMIC DNA]</scope>
    <source>
        <strain evidence="8">EC2010</strain>
        <tissue evidence="8">Whole organism of an adult</tissue>
    </source>
</reference>
<dbReference type="AlphaFoldDB" id="A0A3S1B8S8"/>
<evidence type="ECO:0000256" key="7">
    <source>
        <dbReference type="SAM" id="Phobius"/>
    </source>
</evidence>
<dbReference type="Pfam" id="PF01940">
    <property type="entry name" value="DUF92"/>
    <property type="match status" value="1"/>
</dbReference>
<feature type="transmembrane region" description="Helical" evidence="7">
    <location>
        <begin position="39"/>
        <end position="57"/>
    </location>
</feature>
<dbReference type="EMBL" id="RQTK01000550">
    <property type="protein sequence ID" value="RUS77805.1"/>
    <property type="molecule type" value="Genomic_DNA"/>
</dbReference>
<evidence type="ECO:0000256" key="1">
    <source>
        <dbReference type="ARBA" id="ARBA00004141"/>
    </source>
</evidence>
<evidence type="ECO:0000256" key="5">
    <source>
        <dbReference type="ARBA" id="ARBA00022989"/>
    </source>
</evidence>
<comment type="similarity">
    <text evidence="2">Belongs to the TMEM19 family.</text>
</comment>
<feature type="transmembrane region" description="Helical" evidence="7">
    <location>
        <begin position="204"/>
        <end position="227"/>
    </location>
</feature>
<organism evidence="8 9">
    <name type="scientific">Elysia chlorotica</name>
    <name type="common">Eastern emerald elysia</name>
    <name type="synonym">Sea slug</name>
    <dbReference type="NCBI Taxonomy" id="188477"/>
    <lineage>
        <taxon>Eukaryota</taxon>
        <taxon>Metazoa</taxon>
        <taxon>Spiralia</taxon>
        <taxon>Lophotrochozoa</taxon>
        <taxon>Mollusca</taxon>
        <taxon>Gastropoda</taxon>
        <taxon>Heterobranchia</taxon>
        <taxon>Euthyneura</taxon>
        <taxon>Panpulmonata</taxon>
        <taxon>Sacoglossa</taxon>
        <taxon>Placobranchoidea</taxon>
        <taxon>Plakobranchidae</taxon>
        <taxon>Elysia</taxon>
    </lineage>
</organism>
<feature type="transmembrane region" description="Helical" evidence="7">
    <location>
        <begin position="247"/>
        <end position="269"/>
    </location>
</feature>
<proteinExistence type="inferred from homology"/>
<evidence type="ECO:0000256" key="2">
    <source>
        <dbReference type="ARBA" id="ARBA00009012"/>
    </source>
</evidence>
<feature type="transmembrane region" description="Helical" evidence="7">
    <location>
        <begin position="157"/>
        <end position="183"/>
    </location>
</feature>
<evidence type="ECO:0000256" key="4">
    <source>
        <dbReference type="ARBA" id="ARBA00022692"/>
    </source>
</evidence>
<dbReference type="PROSITE" id="PS00457">
    <property type="entry name" value="NA_SOLUT_SYMP_2"/>
    <property type="match status" value="1"/>
</dbReference>
<dbReference type="InterPro" id="IPR018212">
    <property type="entry name" value="Na/solute_symporter_CS"/>
</dbReference>
<dbReference type="InterPro" id="IPR002794">
    <property type="entry name" value="DUF92_TMEM19"/>
</dbReference>
<keyword evidence="5 7" id="KW-1133">Transmembrane helix</keyword>
<sequence length="327" mass="35098">MLLAFFLAVLLPTLAIYWALSLFYANYVSPTSGFQSPPAWHWAFSFVAPVAVAIHGLRKKRIDQSGAAMGLVVGFILTISCVRFFASLMAFFISASKATTYKSEAKKKVEADFKEGGQRNWIQVVSNGGPASVFAILFMWEVGSVCLPVNFARFYTASWYAIAVMACLACASGDTFASSIGVVSGKKDPIHIIKLKRVPRGTNGGVSLAGTVSSLIGGFIVGLAFYSCELVLLQSEDLLEAPPQWPIILYGGLAGFLGSMIDSVLGALLQYSGMHPKLGYVVEHPGPGIEHISGIDFLDNHSVNLLASLFTGLTVPYIAAQTWNCFS</sequence>
<comment type="subcellular location">
    <subcellularLocation>
        <location evidence="1">Membrane</location>
        <topology evidence="1">Multi-pass membrane protein</topology>
    </subcellularLocation>
</comment>
<comment type="caution">
    <text evidence="8">The sequence shown here is derived from an EMBL/GenBank/DDBJ whole genome shotgun (WGS) entry which is preliminary data.</text>
</comment>
<keyword evidence="4 7" id="KW-0812">Transmembrane</keyword>
<evidence type="ECO:0000256" key="6">
    <source>
        <dbReference type="ARBA" id="ARBA00023136"/>
    </source>
</evidence>
<protein>
    <recommendedName>
        <fullName evidence="3">Transmembrane protein 19</fullName>
    </recommendedName>
</protein>
<evidence type="ECO:0000313" key="9">
    <source>
        <dbReference type="Proteomes" id="UP000271974"/>
    </source>
</evidence>
<keyword evidence="9" id="KW-1185">Reference proteome</keyword>
<dbReference type="STRING" id="188477.A0A3S1B8S8"/>
<dbReference type="GO" id="GO:0016020">
    <property type="term" value="C:membrane"/>
    <property type="evidence" value="ECO:0007669"/>
    <property type="project" value="UniProtKB-SubCell"/>
</dbReference>
<gene>
    <name evidence="8" type="ORF">EGW08_014422</name>
</gene>
<evidence type="ECO:0000256" key="3">
    <source>
        <dbReference type="ARBA" id="ARBA00014258"/>
    </source>
</evidence>
<name>A0A3S1B8S8_ELYCH</name>
<keyword evidence="6 7" id="KW-0472">Membrane</keyword>
<evidence type="ECO:0000313" key="8">
    <source>
        <dbReference type="EMBL" id="RUS77805.1"/>
    </source>
</evidence>
<dbReference type="PANTHER" id="PTHR13353">
    <property type="entry name" value="TRANSMEMBRANE PROTEIN 19"/>
    <property type="match status" value="1"/>
</dbReference>
<dbReference type="Proteomes" id="UP000271974">
    <property type="component" value="Unassembled WGS sequence"/>
</dbReference>
<feature type="transmembrane region" description="Helical" evidence="7">
    <location>
        <begin position="69"/>
        <end position="93"/>
    </location>
</feature>